<feature type="region of interest" description="Disordered" evidence="3">
    <location>
        <begin position="308"/>
        <end position="424"/>
    </location>
</feature>
<protein>
    <submittedName>
        <fullName evidence="4">Methyltransferase-like protein 16</fullName>
    </submittedName>
</protein>
<dbReference type="InterPro" id="IPR029063">
    <property type="entry name" value="SAM-dependent_MTases_sf"/>
</dbReference>
<evidence type="ECO:0000256" key="2">
    <source>
        <dbReference type="ARBA" id="ARBA00022679"/>
    </source>
</evidence>
<feature type="compositionally biased region" description="Low complexity" evidence="3">
    <location>
        <begin position="342"/>
        <end position="352"/>
    </location>
</feature>
<gene>
    <name evidence="4" type="ORF">KP79_PYT16074</name>
</gene>
<keyword evidence="2 4" id="KW-0808">Transferase</keyword>
<dbReference type="InterPro" id="IPR010286">
    <property type="entry name" value="METTL16/RlmF"/>
</dbReference>
<evidence type="ECO:0000313" key="4">
    <source>
        <dbReference type="EMBL" id="OWF46567.1"/>
    </source>
</evidence>
<feature type="compositionally biased region" description="Polar residues" evidence="3">
    <location>
        <begin position="394"/>
        <end position="420"/>
    </location>
</feature>
<dbReference type="PANTHER" id="PTHR13393">
    <property type="entry name" value="SAM-DEPENDENT METHYLTRANSFERASE"/>
    <property type="match status" value="1"/>
</dbReference>
<proteinExistence type="predicted"/>
<dbReference type="Gene3D" id="3.40.50.150">
    <property type="entry name" value="Vaccinia Virus protein VP39"/>
    <property type="match status" value="1"/>
</dbReference>
<dbReference type="Pfam" id="PF05971">
    <property type="entry name" value="Methyltransf_10"/>
    <property type="match status" value="1"/>
</dbReference>
<dbReference type="GO" id="GO:0008168">
    <property type="term" value="F:methyltransferase activity"/>
    <property type="evidence" value="ECO:0007669"/>
    <property type="project" value="UniProtKB-KW"/>
</dbReference>
<dbReference type="EMBL" id="NEDP02004151">
    <property type="protein sequence ID" value="OWF46567.1"/>
    <property type="molecule type" value="Genomic_DNA"/>
</dbReference>
<dbReference type="STRING" id="6573.A0A210QCT0"/>
<evidence type="ECO:0000313" key="5">
    <source>
        <dbReference type="Proteomes" id="UP000242188"/>
    </source>
</evidence>
<organism evidence="4 5">
    <name type="scientific">Mizuhopecten yessoensis</name>
    <name type="common">Japanese scallop</name>
    <name type="synonym">Patinopecten yessoensis</name>
    <dbReference type="NCBI Taxonomy" id="6573"/>
    <lineage>
        <taxon>Eukaryota</taxon>
        <taxon>Metazoa</taxon>
        <taxon>Spiralia</taxon>
        <taxon>Lophotrochozoa</taxon>
        <taxon>Mollusca</taxon>
        <taxon>Bivalvia</taxon>
        <taxon>Autobranchia</taxon>
        <taxon>Pteriomorphia</taxon>
        <taxon>Pectinida</taxon>
        <taxon>Pectinoidea</taxon>
        <taxon>Pectinidae</taxon>
        <taxon>Mizuhopecten</taxon>
    </lineage>
</organism>
<keyword evidence="5" id="KW-1185">Reference proteome</keyword>
<dbReference type="PANTHER" id="PTHR13393:SF0">
    <property type="entry name" value="RNA N6-ADENOSINE-METHYLTRANSFERASE METTL16"/>
    <property type="match status" value="1"/>
</dbReference>
<feature type="region of interest" description="Disordered" evidence="3">
    <location>
        <begin position="226"/>
        <end position="284"/>
    </location>
</feature>
<dbReference type="OrthoDB" id="514248at2759"/>
<feature type="compositionally biased region" description="Basic and acidic residues" evidence="3">
    <location>
        <begin position="270"/>
        <end position="284"/>
    </location>
</feature>
<dbReference type="GO" id="GO:0005634">
    <property type="term" value="C:nucleus"/>
    <property type="evidence" value="ECO:0007669"/>
    <property type="project" value="TreeGrafter"/>
</dbReference>
<evidence type="ECO:0000256" key="1">
    <source>
        <dbReference type="ARBA" id="ARBA00022603"/>
    </source>
</evidence>
<feature type="compositionally biased region" description="Basic and acidic residues" evidence="3">
    <location>
        <begin position="308"/>
        <end position="327"/>
    </location>
</feature>
<dbReference type="Proteomes" id="UP000242188">
    <property type="component" value="Unassembled WGS sequence"/>
</dbReference>
<accession>A0A210QCT0</accession>
<comment type="caution">
    <text evidence="4">The sequence shown here is derived from an EMBL/GenBank/DDBJ whole genome shotgun (WGS) entry which is preliminary data.</text>
</comment>
<feature type="compositionally biased region" description="Basic and acidic residues" evidence="3">
    <location>
        <begin position="237"/>
        <end position="261"/>
    </location>
</feature>
<feature type="compositionally biased region" description="Basic and acidic residues" evidence="3">
    <location>
        <begin position="357"/>
        <end position="390"/>
    </location>
</feature>
<keyword evidence="1 4" id="KW-0489">Methyltransferase</keyword>
<sequence>MYTLKNIETNGMKERITVKKVSVDDRSVLCNLLKDETDTFDFCMCNPPFFADHVEAQAVAKSRNYSRTDPKSVCTASFTESIVEGGEVNFVKRMIKDSMELGTKIRIYSSMIGKKSSLPPLKEELRRLEVPKFSTTEFCQGKTMRWGLAWTFDKTVNFPKSLFQESKKERPKLVYQVPRAVTDLDYNVTHITTRIQAQLTELKIQYNITLNQKSLVTMALVAKENTWSNQRRKRREKLQQKAKEQKDCSGDVDILDEKLNDESGDASRQMQEKSQCEEIHHSDAAMKPQTISCGRVIEVSKGIPFKVSREDVEKESPCGEKTNKKQDAQNLCAESEYKKESVTQSSNSTQSQFEDSILGKDNRPSAEKGRKRKLPDQKSETTEKTLEPIAKRQMLTSETGDSQEINMTSDLLTSSTNKAESTLPDKNSAEEMVNGYSELFGDSTEEKIFLKCLLKVKLSTPHVVMEMTWVEGQKRETMHQVLQYLKNKLSTDVTPVLQ</sequence>
<dbReference type="GO" id="GO:0070475">
    <property type="term" value="P:rRNA base methylation"/>
    <property type="evidence" value="ECO:0007669"/>
    <property type="project" value="TreeGrafter"/>
</dbReference>
<name>A0A210QCT0_MIZYE</name>
<evidence type="ECO:0000256" key="3">
    <source>
        <dbReference type="SAM" id="MobiDB-lite"/>
    </source>
</evidence>
<dbReference type="AlphaFoldDB" id="A0A210QCT0"/>
<reference evidence="4 5" key="1">
    <citation type="journal article" date="2017" name="Nat. Ecol. Evol.">
        <title>Scallop genome provides insights into evolution of bilaterian karyotype and development.</title>
        <authorList>
            <person name="Wang S."/>
            <person name="Zhang J."/>
            <person name="Jiao W."/>
            <person name="Li J."/>
            <person name="Xun X."/>
            <person name="Sun Y."/>
            <person name="Guo X."/>
            <person name="Huan P."/>
            <person name="Dong B."/>
            <person name="Zhang L."/>
            <person name="Hu X."/>
            <person name="Sun X."/>
            <person name="Wang J."/>
            <person name="Zhao C."/>
            <person name="Wang Y."/>
            <person name="Wang D."/>
            <person name="Huang X."/>
            <person name="Wang R."/>
            <person name="Lv J."/>
            <person name="Li Y."/>
            <person name="Zhang Z."/>
            <person name="Liu B."/>
            <person name="Lu W."/>
            <person name="Hui Y."/>
            <person name="Liang J."/>
            <person name="Zhou Z."/>
            <person name="Hou R."/>
            <person name="Li X."/>
            <person name="Liu Y."/>
            <person name="Li H."/>
            <person name="Ning X."/>
            <person name="Lin Y."/>
            <person name="Zhao L."/>
            <person name="Xing Q."/>
            <person name="Dou J."/>
            <person name="Li Y."/>
            <person name="Mao J."/>
            <person name="Guo H."/>
            <person name="Dou H."/>
            <person name="Li T."/>
            <person name="Mu C."/>
            <person name="Jiang W."/>
            <person name="Fu Q."/>
            <person name="Fu X."/>
            <person name="Miao Y."/>
            <person name="Liu J."/>
            <person name="Yu Q."/>
            <person name="Li R."/>
            <person name="Liao H."/>
            <person name="Li X."/>
            <person name="Kong Y."/>
            <person name="Jiang Z."/>
            <person name="Chourrout D."/>
            <person name="Li R."/>
            <person name="Bao Z."/>
        </authorList>
    </citation>
    <scope>NUCLEOTIDE SEQUENCE [LARGE SCALE GENOMIC DNA]</scope>
    <source>
        <strain evidence="4 5">PY_sf001</strain>
    </source>
</reference>